<dbReference type="EMBL" id="CP021995">
    <property type="protein sequence ID" value="ASD27716.1"/>
    <property type="molecule type" value="Genomic_DNA"/>
</dbReference>
<dbReference type="GO" id="GO:0006355">
    <property type="term" value="P:regulation of DNA-templated transcription"/>
    <property type="evidence" value="ECO:0007669"/>
    <property type="project" value="InterPro"/>
</dbReference>
<keyword evidence="2" id="KW-0238">DNA-binding</keyword>
<feature type="domain" description="HTH crp-type" evidence="4">
    <location>
        <begin position="172"/>
        <end position="239"/>
    </location>
</feature>
<protein>
    <submittedName>
        <fullName evidence="6">Crp/Fnr family transcriptional regulator</fullName>
    </submittedName>
</protein>
<evidence type="ECO:0000256" key="3">
    <source>
        <dbReference type="ARBA" id="ARBA00023163"/>
    </source>
</evidence>
<dbReference type="Pfam" id="PF13545">
    <property type="entry name" value="HTH_Crp_2"/>
    <property type="match status" value="1"/>
</dbReference>
<sequence>MIRTQSFVAAGQVQQLSLDQNMTGFHADVGSGRAPPRARTRLEDHPVYAVLPQKVQVGLTESARRLSLEAGEAPPSNALYFVLNGALGFFPSDQRICVGVVPPGSVLGWEGAIGVTIEAHNTRAILPTVGYIAPLNSVRTLLKSTWIHQFLAAYAASRARALGVEAACNARHTALQRLAKWIARLHAADGEERGISITQGELADMLGLQRTSVNAACRHLQDRGALRIRRARLVVLDQEELSQAACDCDAALADGAAEQRLRNRLN</sequence>
<evidence type="ECO:0000313" key="8">
    <source>
        <dbReference type="Proteomes" id="UP000287388"/>
    </source>
</evidence>
<reference evidence="5 7" key="2">
    <citation type="submission" date="2017-06" db="EMBL/GenBank/DDBJ databases">
        <authorList>
            <person name="Kim H.J."/>
            <person name="Triplett B.A."/>
        </authorList>
    </citation>
    <scope>NUCLEOTIDE SEQUENCE [LARGE SCALE GENOMIC DNA]</scope>
    <source>
        <strain evidence="5 7">BZC3</strain>
    </source>
</reference>
<dbReference type="InterPro" id="IPR012318">
    <property type="entry name" value="HTH_CRP"/>
</dbReference>
<gene>
    <name evidence="5" type="ORF">CD943_12975</name>
    <name evidence="6" type="ORF">EQG53_08370</name>
</gene>
<dbReference type="Proteomes" id="UP000197024">
    <property type="component" value="Chromosome"/>
</dbReference>
<evidence type="ECO:0000313" key="6">
    <source>
        <dbReference type="EMBL" id="QAT14374.1"/>
    </source>
</evidence>
<dbReference type="InterPro" id="IPR014710">
    <property type="entry name" value="RmlC-like_jellyroll"/>
</dbReference>
<dbReference type="Proteomes" id="UP000287388">
    <property type="component" value="Chromosome"/>
</dbReference>
<reference evidence="5 7" key="1">
    <citation type="submission" date="2017-06" db="EMBL/GenBank/DDBJ databases">
        <title>Biodegradation of gentamicin by bacterial consortia AMQD4 in synthetic medium and raw gentamicin sewage.</title>
        <authorList>
            <person name="Chang H."/>
            <person name="Feng Y."/>
            <person name="Li Z."/>
            <person name="Xue J."/>
            <person name="Cheng D."/>
        </authorList>
    </citation>
    <scope>NUCLEOTIDE SEQUENCE [LARGE SCALE GENOMIC DNA]</scope>
    <source>
        <strain evidence="5 7">BZC3</strain>
    </source>
</reference>
<dbReference type="AlphaFoldDB" id="A0A1Z3M014"/>
<dbReference type="RefSeq" id="WP_088411290.1">
    <property type="nucleotide sequence ID" value="NZ_CP021995.1"/>
</dbReference>
<proteinExistence type="predicted"/>
<dbReference type="PROSITE" id="PS51063">
    <property type="entry name" value="HTH_CRP_2"/>
    <property type="match status" value="1"/>
</dbReference>
<dbReference type="InterPro" id="IPR018490">
    <property type="entry name" value="cNMP-bd_dom_sf"/>
</dbReference>
<dbReference type="GO" id="GO:0003677">
    <property type="term" value="F:DNA binding"/>
    <property type="evidence" value="ECO:0007669"/>
    <property type="project" value="UniProtKB-KW"/>
</dbReference>
<accession>A0A1Z3M014</accession>
<evidence type="ECO:0000313" key="5">
    <source>
        <dbReference type="EMBL" id="ASD27716.1"/>
    </source>
</evidence>
<reference evidence="6 8" key="3">
    <citation type="submission" date="2019-01" db="EMBL/GenBank/DDBJ databases">
        <title>Brevundimonas diminuta Genome sequencing and assembly.</title>
        <authorList>
            <person name="Chen H."/>
        </authorList>
    </citation>
    <scope>NUCLEOTIDE SEQUENCE [LARGE SCALE GENOMIC DNA]</scope>
    <source>
        <strain evidence="6">ATCC</strain>
        <strain evidence="8">ATCC(B) 19146</strain>
    </source>
</reference>
<dbReference type="InterPro" id="IPR036390">
    <property type="entry name" value="WH_DNA-bd_sf"/>
</dbReference>
<dbReference type="SUPFAM" id="SSF51206">
    <property type="entry name" value="cAMP-binding domain-like"/>
    <property type="match status" value="1"/>
</dbReference>
<keyword evidence="3" id="KW-0804">Transcription</keyword>
<evidence type="ECO:0000259" key="4">
    <source>
        <dbReference type="PROSITE" id="PS51063"/>
    </source>
</evidence>
<organism evidence="5 7">
    <name type="scientific">Brevundimonas diminuta</name>
    <name type="common">Pseudomonas diminuta</name>
    <dbReference type="NCBI Taxonomy" id="293"/>
    <lineage>
        <taxon>Bacteria</taxon>
        <taxon>Pseudomonadati</taxon>
        <taxon>Pseudomonadota</taxon>
        <taxon>Alphaproteobacteria</taxon>
        <taxon>Caulobacterales</taxon>
        <taxon>Caulobacteraceae</taxon>
        <taxon>Brevundimonas</taxon>
    </lineage>
</organism>
<evidence type="ECO:0000256" key="1">
    <source>
        <dbReference type="ARBA" id="ARBA00023015"/>
    </source>
</evidence>
<keyword evidence="1" id="KW-0805">Transcription regulation</keyword>
<name>A0A1Z3M014_BREDI</name>
<dbReference type="SUPFAM" id="SSF46785">
    <property type="entry name" value="Winged helix' DNA-binding domain"/>
    <property type="match status" value="1"/>
</dbReference>
<evidence type="ECO:0000313" key="7">
    <source>
        <dbReference type="Proteomes" id="UP000197024"/>
    </source>
</evidence>
<dbReference type="SMART" id="SM00419">
    <property type="entry name" value="HTH_CRP"/>
    <property type="match status" value="1"/>
</dbReference>
<dbReference type="EMBL" id="CP035093">
    <property type="protein sequence ID" value="QAT14374.1"/>
    <property type="molecule type" value="Genomic_DNA"/>
</dbReference>
<dbReference type="KEGG" id="bdm:EQG53_08370"/>
<evidence type="ECO:0000256" key="2">
    <source>
        <dbReference type="ARBA" id="ARBA00023125"/>
    </source>
</evidence>
<dbReference type="Gene3D" id="2.60.120.10">
    <property type="entry name" value="Jelly Rolls"/>
    <property type="match status" value="1"/>
</dbReference>